<dbReference type="Proteomes" id="UP000708208">
    <property type="component" value="Unassembled WGS sequence"/>
</dbReference>
<feature type="compositionally biased region" description="Polar residues" evidence="1">
    <location>
        <begin position="556"/>
        <end position="572"/>
    </location>
</feature>
<feature type="region of interest" description="Disordered" evidence="1">
    <location>
        <begin position="778"/>
        <end position="807"/>
    </location>
</feature>
<protein>
    <submittedName>
        <fullName evidence="2">Uncharacterized protein</fullName>
    </submittedName>
</protein>
<accession>A0A8J2KFU7</accession>
<name>A0A8J2KFU7_9HEXA</name>
<evidence type="ECO:0000313" key="3">
    <source>
        <dbReference type="Proteomes" id="UP000708208"/>
    </source>
</evidence>
<evidence type="ECO:0000256" key="1">
    <source>
        <dbReference type="SAM" id="MobiDB-lite"/>
    </source>
</evidence>
<feature type="region of interest" description="Disordered" evidence="1">
    <location>
        <begin position="855"/>
        <end position="900"/>
    </location>
</feature>
<feature type="region of interest" description="Disordered" evidence="1">
    <location>
        <begin position="556"/>
        <end position="593"/>
    </location>
</feature>
<keyword evidence="3" id="KW-1185">Reference proteome</keyword>
<organism evidence="2 3">
    <name type="scientific">Allacma fusca</name>
    <dbReference type="NCBI Taxonomy" id="39272"/>
    <lineage>
        <taxon>Eukaryota</taxon>
        <taxon>Metazoa</taxon>
        <taxon>Ecdysozoa</taxon>
        <taxon>Arthropoda</taxon>
        <taxon>Hexapoda</taxon>
        <taxon>Collembola</taxon>
        <taxon>Symphypleona</taxon>
        <taxon>Sminthuridae</taxon>
        <taxon>Allacma</taxon>
    </lineage>
</organism>
<feature type="compositionally biased region" description="Polar residues" evidence="1">
    <location>
        <begin position="582"/>
        <end position="593"/>
    </location>
</feature>
<evidence type="ECO:0000313" key="2">
    <source>
        <dbReference type="EMBL" id="CAG7734319.1"/>
    </source>
</evidence>
<gene>
    <name evidence="2" type="ORF">AFUS01_LOCUS22716</name>
</gene>
<comment type="caution">
    <text evidence="2">The sequence shown here is derived from an EMBL/GenBank/DDBJ whole genome shotgun (WGS) entry which is preliminary data.</text>
</comment>
<dbReference type="AlphaFoldDB" id="A0A8J2KFU7"/>
<dbReference type="EMBL" id="CAJVCH010266789">
    <property type="protein sequence ID" value="CAG7734319.1"/>
    <property type="molecule type" value="Genomic_DNA"/>
</dbReference>
<feature type="compositionally biased region" description="Polar residues" evidence="1">
    <location>
        <begin position="856"/>
        <end position="878"/>
    </location>
</feature>
<sequence length="1125" mass="124166">MPSAQPSGPHYPINSCRTWSVIDMPKKSFIIKRSGNPSLPASEVVSATTGHYREQASTTCRILSVDKLNPTGFQKDSVCSHEVSKRKESCEYESVSVGVEVRPKTRRKPTEQKKCSQNTTGTMAGRSYVVCCRCEPVSYRCPPPRPYKPTWDSSPRLNNCYRRPSAASMRTCPVCSCSSKRSIRHLPSDTSCQNLQPGGSTKTRNNCCDCNFNRCPCCNCLRGRKAPVECSNLKVQTSFSIFRISPVKKCNETPDNPLNSFLNMNDEDWNYCFGSNPEKAPVTVPNIVANKSGSITPDAPQLRCAQQLLLQAQKLLMGAADKLLAGSFNQGPELNTCEAELEALNRMSELVGNITQLPTFNKRTSNCSRSPSPNIKQVQLSLMNNDRIFQCPRSSGQENELGSPGWQCAQENNIIPQMNCMEEAPGAAFQKTPSATFEPVGASEDLSWARPNDCKPYSMRQGYSRASSPVRFPTILDDPQNSNCNNLYGQQGNFSLRTTIPEFSGNLSPLRSQPQPQQLLPMQSQGLDPAGFCDFPNYGAPQRRIDETIGLSFWRTSSRTTLQPQQRSSAEQTLEGPGQCNWGFNDNDPLSANIQQPQMSVDQGYWSSPRSSIPQQTQIPDVQRSMGNGYCADNFLVSAGMPQVQGLSDQNYGGCPLEINPQQGIPSGMPQTQDFIGQSYQPVMDTLRPLPNTQGQSYGYRSKDCTIQRVRNNKPQEQGLLNPRFWPSPYNNVAGPLSDNQAGYDYPNSIFQNRLSGLDQPDQSGQNSGVVANHKFTNQERIFPSPNSYSSSNPENNYSQRASPYQNDSLNQDYMYPNVQINAPHFQPQFTRQEQPITVIISNCNSAQDTCVPKSNAEQGNLGNRTNKSKNSLMNPANPNLAEPECSDGNSCPGSENPNIEDQYFESIVKTNTSVSWNLNQPQMQTQVPRLQPRKPILQPKMQLVQTKSQRQFGSPDMNQSSPNVQCNYYTSNFIASGGSNGNPGSACCSYSSDDSCSNKNETGVTGYSPCVDARKNRPAFRTPFPTRPCTKSTVPPRLCNSCGRSQTSCECNGVSNRRPPQVNCGAPVPCNPGNNEPCNRFGGQRKPYGRLARQDSISGLAGIIGVTPLTPNPLLQREMIERCI</sequence>
<reference evidence="2" key="1">
    <citation type="submission" date="2021-06" db="EMBL/GenBank/DDBJ databases">
        <authorList>
            <person name="Hodson N. C."/>
            <person name="Mongue J. A."/>
            <person name="Jaron S. K."/>
        </authorList>
    </citation>
    <scope>NUCLEOTIDE SEQUENCE</scope>
</reference>
<proteinExistence type="predicted"/>
<feature type="compositionally biased region" description="Polar residues" evidence="1">
    <location>
        <begin position="888"/>
        <end position="900"/>
    </location>
</feature>
<feature type="compositionally biased region" description="Low complexity" evidence="1">
    <location>
        <begin position="784"/>
        <end position="799"/>
    </location>
</feature>